<keyword evidence="3" id="KW-0406">Ion transport</keyword>
<dbReference type="InterPro" id="IPR002842">
    <property type="entry name" value="ATPase_V1_Esu"/>
</dbReference>
<name>A0A0S7Y6C2_UNCSA</name>
<dbReference type="GO" id="GO:0046961">
    <property type="term" value="F:proton-transporting ATPase activity, rotational mechanism"/>
    <property type="evidence" value="ECO:0007669"/>
    <property type="project" value="InterPro"/>
</dbReference>
<sequence length="138" mass="16131">MSLEKILERITHDAQEETDKIISESKKKAEEIKKAAQKEAEGLAAVLIEEAERKARLEASRLITQARLEKRIKILTWKKGLIDEILEKALQKADLGQKKLKKKIILKDGEREEFYQRDKLLEELRPKLENYILKVLKI</sequence>
<dbReference type="EMBL" id="LIZX01000011">
    <property type="protein sequence ID" value="KPJ69915.1"/>
    <property type="molecule type" value="Genomic_DNA"/>
</dbReference>
<evidence type="ECO:0000256" key="3">
    <source>
        <dbReference type="ARBA" id="ARBA00023065"/>
    </source>
</evidence>
<evidence type="ECO:0008006" key="6">
    <source>
        <dbReference type="Google" id="ProtNLM"/>
    </source>
</evidence>
<dbReference type="Proteomes" id="UP000051861">
    <property type="component" value="Unassembled WGS sequence"/>
</dbReference>
<accession>A0A0S7Y6C2</accession>
<evidence type="ECO:0000313" key="5">
    <source>
        <dbReference type="Proteomes" id="UP000051861"/>
    </source>
</evidence>
<evidence type="ECO:0000256" key="2">
    <source>
        <dbReference type="ARBA" id="ARBA00022448"/>
    </source>
</evidence>
<dbReference type="AlphaFoldDB" id="A0A0S7Y6C2"/>
<organism evidence="4 5">
    <name type="scientific">candidate division WOR-1 bacterium DG_54_3</name>
    <dbReference type="NCBI Taxonomy" id="1703775"/>
    <lineage>
        <taxon>Bacteria</taxon>
        <taxon>Bacillati</taxon>
        <taxon>Saganbacteria</taxon>
    </lineage>
</organism>
<protein>
    <recommendedName>
        <fullName evidence="6">V-type ATP synthase subunit E</fullName>
    </recommendedName>
</protein>
<gene>
    <name evidence="4" type="ORF">AMJ44_01815</name>
</gene>
<keyword evidence="2" id="KW-0813">Transport</keyword>
<dbReference type="Gene3D" id="1.20.5.620">
    <property type="entry name" value="F1F0 ATP synthase subunit B, membrane domain"/>
    <property type="match status" value="1"/>
</dbReference>
<evidence type="ECO:0000313" key="4">
    <source>
        <dbReference type="EMBL" id="KPJ69915.1"/>
    </source>
</evidence>
<comment type="similarity">
    <text evidence="1">Belongs to the V-ATPase E subunit family.</text>
</comment>
<proteinExistence type="inferred from homology"/>
<reference evidence="4 5" key="1">
    <citation type="journal article" date="2015" name="Microbiome">
        <title>Genomic resolution of linkages in carbon, nitrogen, and sulfur cycling among widespread estuary sediment bacteria.</title>
        <authorList>
            <person name="Baker B.J."/>
            <person name="Lazar C.S."/>
            <person name="Teske A.P."/>
            <person name="Dick G.J."/>
        </authorList>
    </citation>
    <scope>NUCLEOTIDE SEQUENCE [LARGE SCALE GENOMIC DNA]</scope>
    <source>
        <strain evidence="4">DG_54_3</strain>
    </source>
</reference>
<comment type="caution">
    <text evidence="4">The sequence shown here is derived from an EMBL/GenBank/DDBJ whole genome shotgun (WGS) entry which is preliminary data.</text>
</comment>
<dbReference type="GO" id="GO:0033178">
    <property type="term" value="C:proton-transporting two-sector ATPase complex, catalytic domain"/>
    <property type="evidence" value="ECO:0007669"/>
    <property type="project" value="InterPro"/>
</dbReference>
<evidence type="ECO:0000256" key="1">
    <source>
        <dbReference type="ARBA" id="ARBA00005901"/>
    </source>
</evidence>
<dbReference type="Pfam" id="PF01991">
    <property type="entry name" value="vATP-synt_E"/>
    <property type="match status" value="1"/>
</dbReference>